<proteinExistence type="predicted"/>
<dbReference type="Gramene" id="PVH62968">
    <property type="protein sequence ID" value="PVH62968"/>
    <property type="gene ID" value="PAHAL_3G440800"/>
</dbReference>
<protein>
    <submittedName>
        <fullName evidence="2">Uncharacterized protein</fullName>
    </submittedName>
</protein>
<sequence length="162" mass="17805">MMSTQVLFEDVASSPTLPHTKSVCRAIQAAKRDLGNGKEEKKRPSKTLSPPPMIPSACDPHLVPRLLSYAGASPARPQAAALLELSEVEKVLPEVRAGDVRVFPRRRGRAARRRLRRLTWSSPQHRAGAPVQGTDSPEFPFPCLPLEKRKEGSLDPHVVYGS</sequence>
<feature type="compositionally biased region" description="Basic and acidic residues" evidence="1">
    <location>
        <begin position="31"/>
        <end position="42"/>
    </location>
</feature>
<evidence type="ECO:0000313" key="2">
    <source>
        <dbReference type="EMBL" id="PVH62968.1"/>
    </source>
</evidence>
<feature type="region of interest" description="Disordered" evidence="1">
    <location>
        <begin position="118"/>
        <end position="148"/>
    </location>
</feature>
<dbReference type="Proteomes" id="UP000243499">
    <property type="component" value="Chromosome 3"/>
</dbReference>
<organism evidence="2">
    <name type="scientific">Panicum hallii</name>
    <dbReference type="NCBI Taxonomy" id="206008"/>
    <lineage>
        <taxon>Eukaryota</taxon>
        <taxon>Viridiplantae</taxon>
        <taxon>Streptophyta</taxon>
        <taxon>Embryophyta</taxon>
        <taxon>Tracheophyta</taxon>
        <taxon>Spermatophyta</taxon>
        <taxon>Magnoliopsida</taxon>
        <taxon>Liliopsida</taxon>
        <taxon>Poales</taxon>
        <taxon>Poaceae</taxon>
        <taxon>PACMAD clade</taxon>
        <taxon>Panicoideae</taxon>
        <taxon>Panicodae</taxon>
        <taxon>Paniceae</taxon>
        <taxon>Panicinae</taxon>
        <taxon>Panicum</taxon>
        <taxon>Panicum sect. Panicum</taxon>
    </lineage>
</organism>
<dbReference type="EMBL" id="CM008048">
    <property type="protein sequence ID" value="PVH62968.1"/>
    <property type="molecule type" value="Genomic_DNA"/>
</dbReference>
<gene>
    <name evidence="2" type="ORF">PAHAL_3G440800</name>
</gene>
<feature type="region of interest" description="Disordered" evidence="1">
    <location>
        <begin position="31"/>
        <end position="57"/>
    </location>
</feature>
<evidence type="ECO:0000256" key="1">
    <source>
        <dbReference type="SAM" id="MobiDB-lite"/>
    </source>
</evidence>
<reference evidence="2" key="1">
    <citation type="submission" date="2018-04" db="EMBL/GenBank/DDBJ databases">
        <title>WGS assembly of Panicum hallii.</title>
        <authorList>
            <person name="Lovell J."/>
            <person name="Jenkins J."/>
            <person name="Lowry D."/>
            <person name="Mamidi S."/>
            <person name="Sreedasyam A."/>
            <person name="Weng X."/>
            <person name="Barry K."/>
            <person name="Bonette J."/>
            <person name="Campitelli B."/>
            <person name="Daum C."/>
            <person name="Gordon S."/>
            <person name="Gould B."/>
            <person name="Lipzen A."/>
            <person name="Macqueen A."/>
            <person name="Palacio-Mejia J."/>
            <person name="Plott C."/>
            <person name="Shakirov E."/>
            <person name="Shu S."/>
            <person name="Yoshinaga Y."/>
            <person name="Zane M."/>
            <person name="Rokhsar D."/>
            <person name="Grimwood J."/>
            <person name="Schmutz J."/>
            <person name="Juenger T."/>
        </authorList>
    </citation>
    <scope>NUCLEOTIDE SEQUENCE [LARGE SCALE GENOMIC DNA]</scope>
    <source>
        <strain evidence="2">FIL2</strain>
    </source>
</reference>
<dbReference type="AlphaFoldDB" id="A0A2T8KLA7"/>
<name>A0A2T8KLA7_9POAL</name>
<accession>A0A2T8KLA7</accession>